<gene>
    <name evidence="2" type="ORF">ABS770_19960</name>
</gene>
<dbReference type="EMBL" id="JBELQD010000025">
    <property type="protein sequence ID" value="MER2290538.1"/>
    <property type="molecule type" value="Genomic_DNA"/>
</dbReference>
<name>A0ABV1R6R4_9HYPH</name>
<proteinExistence type="predicted"/>
<reference evidence="2" key="1">
    <citation type="submission" date="2024-06" db="EMBL/GenBank/DDBJ databases">
        <authorList>
            <person name="Campbell A.G."/>
        </authorList>
    </citation>
    <scope>NUCLEOTIDE SEQUENCE</scope>
    <source>
        <strain evidence="2">EM17</strain>
    </source>
</reference>
<evidence type="ECO:0000313" key="3">
    <source>
        <dbReference type="Proteomes" id="UP001432995"/>
    </source>
</evidence>
<keyword evidence="2" id="KW-0328">Glycosyltransferase</keyword>
<evidence type="ECO:0000313" key="2">
    <source>
        <dbReference type="EMBL" id="MER2290538.1"/>
    </source>
</evidence>
<keyword evidence="3" id="KW-1185">Reference proteome</keyword>
<dbReference type="PANTHER" id="PTHR22916:SF3">
    <property type="entry name" value="UDP-GLCNAC:BETAGAL BETA-1,3-N-ACETYLGLUCOSAMINYLTRANSFERASE-LIKE PROTEIN 1"/>
    <property type="match status" value="1"/>
</dbReference>
<dbReference type="InterPro" id="IPR001173">
    <property type="entry name" value="Glyco_trans_2-like"/>
</dbReference>
<dbReference type="GO" id="GO:0016757">
    <property type="term" value="F:glycosyltransferase activity"/>
    <property type="evidence" value="ECO:0007669"/>
    <property type="project" value="UniProtKB-KW"/>
</dbReference>
<dbReference type="InterPro" id="IPR029044">
    <property type="entry name" value="Nucleotide-diphossugar_trans"/>
</dbReference>
<dbReference type="EC" id="2.4.-.-" evidence="2"/>
<protein>
    <submittedName>
        <fullName evidence="2">Glycosyltransferase</fullName>
        <ecNumber evidence="2">2.4.-.-</ecNumber>
    </submittedName>
</protein>
<feature type="domain" description="Glycosyltransferase 2-like" evidence="1">
    <location>
        <begin position="1"/>
        <end position="159"/>
    </location>
</feature>
<comment type="caution">
    <text evidence="2">The sequence shown here is derived from an EMBL/GenBank/DDBJ whole genome shotgun (WGS) entry which is preliminary data.</text>
</comment>
<organism evidence="2 3">
    <name type="scientific">Methylobacterium brachiatum</name>
    <dbReference type="NCBI Taxonomy" id="269660"/>
    <lineage>
        <taxon>Bacteria</taxon>
        <taxon>Pseudomonadati</taxon>
        <taxon>Pseudomonadota</taxon>
        <taxon>Alphaproteobacteria</taxon>
        <taxon>Hyphomicrobiales</taxon>
        <taxon>Methylobacteriaceae</taxon>
        <taxon>Methylobacterium</taxon>
    </lineage>
</organism>
<dbReference type="Proteomes" id="UP001432995">
    <property type="component" value="Unassembled WGS sequence"/>
</dbReference>
<accession>A0ABV1R6R4</accession>
<dbReference type="RefSeq" id="WP_350389384.1">
    <property type="nucleotide sequence ID" value="NZ_JBELQD010000025.1"/>
</dbReference>
<sequence>MATCNGGRFLSEQLRSIANQVCLPAELIISDDASTDDTIEIAEEFLRSAPFPVKIIQNQQRLGYGNNFIGATKQATGCYIAYCDQDDIWLPDKLQSALEAIEESGADLYVHGAILVDAAGTATGVFTQGIRKRSLQKPLSLPPWGVFYGFSMVFRREIFYLIDADDRGGHTFEWVGSLSHDLWIYFIAASIGHVVVDPRPLVMYRRHDRNETPSLHGNFLRKISKYLGLAAHKNLRRDAIALHRSKILMNFFESSNSSRLRINAEKASQYWKAIAHFEAKRIEIYTQNGALTRLSLCLKLLWVGGYRSYQRGGLSWRLFVKDILFGVAKFRRPVVSS</sequence>
<keyword evidence="2" id="KW-0808">Transferase</keyword>
<evidence type="ECO:0000259" key="1">
    <source>
        <dbReference type="Pfam" id="PF00535"/>
    </source>
</evidence>
<dbReference type="PANTHER" id="PTHR22916">
    <property type="entry name" value="GLYCOSYLTRANSFERASE"/>
    <property type="match status" value="1"/>
</dbReference>
<dbReference type="Gene3D" id="3.90.550.10">
    <property type="entry name" value="Spore Coat Polysaccharide Biosynthesis Protein SpsA, Chain A"/>
    <property type="match status" value="1"/>
</dbReference>
<dbReference type="Pfam" id="PF00535">
    <property type="entry name" value="Glycos_transf_2"/>
    <property type="match status" value="1"/>
</dbReference>
<dbReference type="SUPFAM" id="SSF53448">
    <property type="entry name" value="Nucleotide-diphospho-sugar transferases"/>
    <property type="match status" value="1"/>
</dbReference>